<feature type="domain" description="Peptidase M13 C-terminal" evidence="9">
    <location>
        <begin position="526"/>
        <end position="740"/>
    </location>
</feature>
<sequence>MWYCLLILLSTCYSNFVSALYDIPELRSTVNTNLNPCTDFYQFVCDGFIKRNKLRSECGEISNGATRRAAIQSQIQSLLNGKPYLRSRETNVHMRQMYNFYDVCMSSPRNVLMGSDVVLSKLELLSPGPGQKRRFGTEWAIRAFPTTAFFQMFPFIDTRKGRNHPERTIVGIRPKPLITGQTDWTSGQNVLSSRYGIIMRTLLEDDIARAFRHRSRPVLFPFTSYILNGEVAWNCTIGNCQMSAGLRKILEFEAERRVRNLFYVDYTLAHSFDMDPLYDSGPLRTRNYMTISQLNSIFFPRLDWTTYLRTILSPVRHMNGNSEVYISEAGLMQRLVKVMDRLTNQQIADYLDWQILWPFLPQLDQRYTHPYVNIVKIKDTMNVRNRCPLERRMMQMGEKCGKFIEWHFPHLLDRLYIQNYMGKGIKEDVRKIYTKVFTAFQQMLQTCPWIDVTVKRKALGKLATLQEHAVYFDQIFNDAHLNYLYRPYAALRTDVAFAQMVHQLEGVSFLRQLSSSEFYNPSWMANAYYSRENNALVALNGYLQPPIYSPNLPEAMNFAGIGTILGHELSHGFDFWGSFYDAEGRNEDWLGTTMRREFLERKQCFVEQYGRIRIPLESFRTSLPVNGSLTVNENIADNGGIKAAFYAWEMLKRYAKPADQRIFGRVKGLEKYNPDQLFFINYAFRNCAVMGDAWTRQRLLTGQHAVSSARVNVPLQNFDMFAKAFNCPAGSPMNPTHKCAIW</sequence>
<dbReference type="Proteomes" id="UP001201812">
    <property type="component" value="Unassembled WGS sequence"/>
</dbReference>
<evidence type="ECO:0000256" key="6">
    <source>
        <dbReference type="ARBA" id="ARBA00022833"/>
    </source>
</evidence>
<dbReference type="InterPro" id="IPR018497">
    <property type="entry name" value="Peptidase_M13_C"/>
</dbReference>
<evidence type="ECO:0000256" key="1">
    <source>
        <dbReference type="ARBA" id="ARBA00001947"/>
    </source>
</evidence>
<dbReference type="AlphaFoldDB" id="A0AAD4MU33"/>
<dbReference type="Gene3D" id="1.10.1380.10">
    <property type="entry name" value="Neutral endopeptidase , domain2"/>
    <property type="match status" value="2"/>
</dbReference>
<dbReference type="GO" id="GO:0016485">
    <property type="term" value="P:protein processing"/>
    <property type="evidence" value="ECO:0007669"/>
    <property type="project" value="TreeGrafter"/>
</dbReference>
<evidence type="ECO:0000259" key="9">
    <source>
        <dbReference type="Pfam" id="PF01431"/>
    </source>
</evidence>
<dbReference type="PANTHER" id="PTHR11733:SF240">
    <property type="entry name" value="GH14155P-RELATED"/>
    <property type="match status" value="1"/>
</dbReference>
<dbReference type="GO" id="GO:0046872">
    <property type="term" value="F:metal ion binding"/>
    <property type="evidence" value="ECO:0007669"/>
    <property type="project" value="UniProtKB-KW"/>
</dbReference>
<dbReference type="InterPro" id="IPR008753">
    <property type="entry name" value="Peptidase_M13_N"/>
</dbReference>
<keyword evidence="8" id="KW-0732">Signal</keyword>
<evidence type="ECO:0000256" key="4">
    <source>
        <dbReference type="ARBA" id="ARBA00022723"/>
    </source>
</evidence>
<evidence type="ECO:0000259" key="10">
    <source>
        <dbReference type="Pfam" id="PF05649"/>
    </source>
</evidence>
<dbReference type="Pfam" id="PF01431">
    <property type="entry name" value="Peptidase_M13"/>
    <property type="match status" value="1"/>
</dbReference>
<dbReference type="PANTHER" id="PTHR11733">
    <property type="entry name" value="ZINC METALLOPROTEASE FAMILY M13 NEPRILYSIN-RELATED"/>
    <property type="match status" value="1"/>
</dbReference>
<comment type="cofactor">
    <cofactor evidence="1">
        <name>Zn(2+)</name>
        <dbReference type="ChEBI" id="CHEBI:29105"/>
    </cofactor>
</comment>
<evidence type="ECO:0000256" key="7">
    <source>
        <dbReference type="ARBA" id="ARBA00023049"/>
    </source>
</evidence>
<evidence type="ECO:0000256" key="3">
    <source>
        <dbReference type="ARBA" id="ARBA00022670"/>
    </source>
</evidence>
<dbReference type="CDD" id="cd08662">
    <property type="entry name" value="M13"/>
    <property type="match status" value="1"/>
</dbReference>
<evidence type="ECO:0000256" key="8">
    <source>
        <dbReference type="SAM" id="SignalP"/>
    </source>
</evidence>
<feature type="chain" id="PRO_5041980394" evidence="8">
    <location>
        <begin position="20"/>
        <end position="742"/>
    </location>
</feature>
<keyword evidence="6" id="KW-0862">Zinc</keyword>
<protein>
    <submittedName>
        <fullName evidence="11">Peptidase family m13 domain-containing protein</fullName>
    </submittedName>
</protein>
<evidence type="ECO:0000256" key="5">
    <source>
        <dbReference type="ARBA" id="ARBA00022801"/>
    </source>
</evidence>
<keyword evidence="12" id="KW-1185">Reference proteome</keyword>
<dbReference type="EMBL" id="JAKKPZ010000057">
    <property type="protein sequence ID" value="KAI1705347.1"/>
    <property type="molecule type" value="Genomic_DNA"/>
</dbReference>
<dbReference type="Gene3D" id="3.40.390.10">
    <property type="entry name" value="Collagenase (Catalytic Domain)"/>
    <property type="match status" value="2"/>
</dbReference>
<keyword evidence="7" id="KW-0482">Metalloprotease</keyword>
<comment type="caution">
    <text evidence="11">The sequence shown here is derived from an EMBL/GenBank/DDBJ whole genome shotgun (WGS) entry which is preliminary data.</text>
</comment>
<comment type="similarity">
    <text evidence="2">Belongs to the peptidase M13 family.</text>
</comment>
<dbReference type="GO" id="GO:0004222">
    <property type="term" value="F:metalloendopeptidase activity"/>
    <property type="evidence" value="ECO:0007669"/>
    <property type="project" value="InterPro"/>
</dbReference>
<keyword evidence="5" id="KW-0378">Hydrolase</keyword>
<keyword evidence="4" id="KW-0479">Metal-binding</keyword>
<dbReference type="InterPro" id="IPR000718">
    <property type="entry name" value="Peptidase_M13"/>
</dbReference>
<organism evidence="11 12">
    <name type="scientific">Ditylenchus destructor</name>
    <dbReference type="NCBI Taxonomy" id="166010"/>
    <lineage>
        <taxon>Eukaryota</taxon>
        <taxon>Metazoa</taxon>
        <taxon>Ecdysozoa</taxon>
        <taxon>Nematoda</taxon>
        <taxon>Chromadorea</taxon>
        <taxon>Rhabditida</taxon>
        <taxon>Tylenchina</taxon>
        <taxon>Tylenchomorpha</taxon>
        <taxon>Sphaerularioidea</taxon>
        <taxon>Anguinidae</taxon>
        <taxon>Anguininae</taxon>
        <taxon>Ditylenchus</taxon>
    </lineage>
</organism>
<dbReference type="PROSITE" id="PS51885">
    <property type="entry name" value="NEPRILYSIN"/>
    <property type="match status" value="1"/>
</dbReference>
<evidence type="ECO:0000313" key="11">
    <source>
        <dbReference type="EMBL" id="KAI1705347.1"/>
    </source>
</evidence>
<dbReference type="SUPFAM" id="SSF55486">
    <property type="entry name" value="Metalloproteases ('zincins'), catalytic domain"/>
    <property type="match status" value="1"/>
</dbReference>
<reference evidence="11" key="1">
    <citation type="submission" date="2022-01" db="EMBL/GenBank/DDBJ databases">
        <title>Genome Sequence Resource for Two Populations of Ditylenchus destructor, the Migratory Endoparasitic Phytonematode.</title>
        <authorList>
            <person name="Zhang H."/>
            <person name="Lin R."/>
            <person name="Xie B."/>
        </authorList>
    </citation>
    <scope>NUCLEOTIDE SEQUENCE</scope>
    <source>
        <strain evidence="11">BazhouSP</strain>
    </source>
</reference>
<evidence type="ECO:0000313" key="12">
    <source>
        <dbReference type="Proteomes" id="UP001201812"/>
    </source>
</evidence>
<feature type="signal peptide" evidence="8">
    <location>
        <begin position="1"/>
        <end position="19"/>
    </location>
</feature>
<feature type="domain" description="Peptidase M13 N-terminal" evidence="10">
    <location>
        <begin position="36"/>
        <end position="471"/>
    </location>
</feature>
<dbReference type="PRINTS" id="PR00786">
    <property type="entry name" value="NEPRILYSIN"/>
</dbReference>
<keyword evidence="3" id="KW-0645">Protease</keyword>
<dbReference type="Pfam" id="PF05649">
    <property type="entry name" value="Peptidase_M13_N"/>
    <property type="match status" value="1"/>
</dbReference>
<proteinExistence type="inferred from homology"/>
<accession>A0AAD4MU33</accession>
<gene>
    <name evidence="11" type="ORF">DdX_13662</name>
</gene>
<name>A0AAD4MU33_9BILA</name>
<dbReference type="InterPro" id="IPR042089">
    <property type="entry name" value="Peptidase_M13_dom_2"/>
</dbReference>
<dbReference type="GO" id="GO:0005886">
    <property type="term" value="C:plasma membrane"/>
    <property type="evidence" value="ECO:0007669"/>
    <property type="project" value="TreeGrafter"/>
</dbReference>
<dbReference type="InterPro" id="IPR024079">
    <property type="entry name" value="MetalloPept_cat_dom_sf"/>
</dbReference>
<evidence type="ECO:0000256" key="2">
    <source>
        <dbReference type="ARBA" id="ARBA00007357"/>
    </source>
</evidence>